<evidence type="ECO:0000313" key="3">
    <source>
        <dbReference type="Proteomes" id="UP000276379"/>
    </source>
</evidence>
<evidence type="ECO:0000256" key="1">
    <source>
        <dbReference type="SAM" id="MobiDB-lite"/>
    </source>
</evidence>
<keyword evidence="2" id="KW-0378">Hydrolase</keyword>
<protein>
    <submittedName>
        <fullName evidence="2">Alpha/beta hydrolase</fullName>
    </submittedName>
</protein>
<dbReference type="RefSeq" id="WP_125212990.1">
    <property type="nucleotide sequence ID" value="NZ_PDES01000003.1"/>
</dbReference>
<dbReference type="Gene3D" id="3.40.50.1820">
    <property type="entry name" value="alpha/beta hydrolase"/>
    <property type="match status" value="1"/>
</dbReference>
<dbReference type="GO" id="GO:0016787">
    <property type="term" value="F:hydrolase activity"/>
    <property type="evidence" value="ECO:0007669"/>
    <property type="project" value="UniProtKB-KW"/>
</dbReference>
<dbReference type="SUPFAM" id="SSF53474">
    <property type="entry name" value="alpha/beta-Hydrolases"/>
    <property type="match status" value="1"/>
</dbReference>
<proteinExistence type="predicted"/>
<dbReference type="EMBL" id="PDES01000003">
    <property type="protein sequence ID" value="RRQ88001.1"/>
    <property type="molecule type" value="Genomic_DNA"/>
</dbReference>
<name>A0A3R8QEF8_9ACTN</name>
<keyword evidence="3" id="KW-1185">Reference proteome</keyword>
<evidence type="ECO:0000313" key="2">
    <source>
        <dbReference type="EMBL" id="RRQ88001.1"/>
    </source>
</evidence>
<organism evidence="2 3">
    <name type="scientific">Streptomyces griseofuscus</name>
    <dbReference type="NCBI Taxonomy" id="146922"/>
    <lineage>
        <taxon>Bacteria</taxon>
        <taxon>Bacillati</taxon>
        <taxon>Actinomycetota</taxon>
        <taxon>Actinomycetes</taxon>
        <taxon>Kitasatosporales</taxon>
        <taxon>Streptomycetaceae</taxon>
        <taxon>Streptomyces</taxon>
    </lineage>
</organism>
<sequence length="273" mass="29182">MTSPATTPLRPPVAVHLGEAGAPRTACVLAPVMARWDRGAFFEPVAEALMTTGHRVTVYDTLSLLRDGDDLAALADRLAQVLRVEEPDVLVGNALGGAVVQRLLDRPWTHRADVVLLSSPTVADEVLDATLERIAAAVAERGTTAALDLLHEVVRGPADPASVPAPAGPRYAPDSERDGADDPLYGWRLATGLRLLHRADVQSQVEAFPGRLLHVYGEESRLVGRQHLATGPGHRSVGIAGAGMRPHADRPEATRRAVAAFLAPQQKKRIHDQ</sequence>
<dbReference type="Proteomes" id="UP000276379">
    <property type="component" value="Unassembled WGS sequence"/>
</dbReference>
<accession>A0A3R8QEF8</accession>
<dbReference type="AlphaFoldDB" id="A0A3R8QEF8"/>
<gene>
    <name evidence="2" type="ORF">CQW44_08315</name>
</gene>
<reference evidence="2 3" key="1">
    <citation type="submission" date="2017-10" db="EMBL/GenBank/DDBJ databases">
        <title>Draft genome of actinobacteria isolated from guarana (Paullinia cupana (Mart.) Ducke.</title>
        <authorList>
            <person name="Siqueira K.A."/>
            <person name="Liotti R.G."/>
            <person name="Mendes T.A."/>
            <person name="Soares M.A."/>
        </authorList>
    </citation>
    <scope>NUCLEOTIDE SEQUENCE [LARGE SCALE GENOMIC DNA]</scope>
    <source>
        <strain evidence="2 3">199</strain>
    </source>
</reference>
<comment type="caution">
    <text evidence="2">The sequence shown here is derived from an EMBL/GenBank/DDBJ whole genome shotgun (WGS) entry which is preliminary data.</text>
</comment>
<feature type="region of interest" description="Disordered" evidence="1">
    <location>
        <begin position="158"/>
        <end position="179"/>
    </location>
</feature>
<dbReference type="InterPro" id="IPR029058">
    <property type="entry name" value="AB_hydrolase_fold"/>
</dbReference>